<keyword evidence="4" id="KW-1133">Transmembrane helix</keyword>
<evidence type="ECO:0000256" key="3">
    <source>
        <dbReference type="ARBA" id="ARBA00022692"/>
    </source>
</evidence>
<dbReference type="EMBL" id="JATAAI010000022">
    <property type="protein sequence ID" value="KAK1737887.1"/>
    <property type="molecule type" value="Genomic_DNA"/>
</dbReference>
<evidence type="ECO:0000256" key="1">
    <source>
        <dbReference type="ARBA" id="ARBA00004141"/>
    </source>
</evidence>
<organism evidence="7 8">
    <name type="scientific">Skeletonema marinoi</name>
    <dbReference type="NCBI Taxonomy" id="267567"/>
    <lineage>
        <taxon>Eukaryota</taxon>
        <taxon>Sar</taxon>
        <taxon>Stramenopiles</taxon>
        <taxon>Ochrophyta</taxon>
        <taxon>Bacillariophyta</taxon>
        <taxon>Coscinodiscophyceae</taxon>
        <taxon>Thalassiosirophycidae</taxon>
        <taxon>Thalassiosirales</taxon>
        <taxon>Skeletonemataceae</taxon>
        <taxon>Skeletonema</taxon>
        <taxon>Skeletonema marinoi-dohrnii complex</taxon>
    </lineage>
</organism>
<keyword evidence="2" id="KW-0813">Transport</keyword>
<evidence type="ECO:0000259" key="6">
    <source>
        <dbReference type="Pfam" id="PF00005"/>
    </source>
</evidence>
<dbReference type="GO" id="GO:0016887">
    <property type="term" value="F:ATP hydrolysis activity"/>
    <property type="evidence" value="ECO:0007669"/>
    <property type="project" value="InterPro"/>
</dbReference>
<dbReference type="PANTHER" id="PTHR48041">
    <property type="entry name" value="ABC TRANSPORTER G FAMILY MEMBER 28"/>
    <property type="match status" value="1"/>
</dbReference>
<name>A0AAD8Y2M9_9STRA</name>
<accession>A0AAD8Y2M9</accession>
<dbReference type="GO" id="GO:0016020">
    <property type="term" value="C:membrane"/>
    <property type="evidence" value="ECO:0007669"/>
    <property type="project" value="UniProtKB-SubCell"/>
</dbReference>
<gene>
    <name evidence="7" type="ORF">QTG54_011181</name>
</gene>
<comment type="subcellular location">
    <subcellularLocation>
        <location evidence="1">Membrane</location>
        <topology evidence="1">Multi-pass membrane protein</topology>
    </subcellularLocation>
</comment>
<keyword evidence="5" id="KW-0472">Membrane</keyword>
<keyword evidence="8" id="KW-1185">Reference proteome</keyword>
<dbReference type="InterPro" id="IPR027417">
    <property type="entry name" value="P-loop_NTPase"/>
</dbReference>
<keyword evidence="3" id="KW-0812">Transmembrane</keyword>
<dbReference type="InterPro" id="IPR050352">
    <property type="entry name" value="ABCG_transporters"/>
</dbReference>
<dbReference type="InterPro" id="IPR003439">
    <property type="entry name" value="ABC_transporter-like_ATP-bd"/>
</dbReference>
<dbReference type="GO" id="GO:0042626">
    <property type="term" value="F:ATPase-coupled transmembrane transporter activity"/>
    <property type="evidence" value="ECO:0007669"/>
    <property type="project" value="TreeGrafter"/>
</dbReference>
<reference evidence="7" key="1">
    <citation type="submission" date="2023-06" db="EMBL/GenBank/DDBJ databases">
        <title>Survivors Of The Sea: Transcriptome response of Skeletonema marinoi to long-term dormancy.</title>
        <authorList>
            <person name="Pinder M.I.M."/>
            <person name="Kourtchenko O."/>
            <person name="Robertson E.K."/>
            <person name="Larsson T."/>
            <person name="Maumus F."/>
            <person name="Osuna-Cruz C.M."/>
            <person name="Vancaester E."/>
            <person name="Stenow R."/>
            <person name="Vandepoele K."/>
            <person name="Ploug H."/>
            <person name="Bruchert V."/>
            <person name="Godhe A."/>
            <person name="Topel M."/>
        </authorList>
    </citation>
    <scope>NUCLEOTIDE SEQUENCE</scope>
    <source>
        <strain evidence="7">R05AC</strain>
    </source>
</reference>
<dbReference type="Proteomes" id="UP001224775">
    <property type="component" value="Unassembled WGS sequence"/>
</dbReference>
<evidence type="ECO:0000256" key="5">
    <source>
        <dbReference type="ARBA" id="ARBA00023136"/>
    </source>
</evidence>
<dbReference type="PANTHER" id="PTHR48041:SF139">
    <property type="entry name" value="PROTEIN SCARLET"/>
    <property type="match status" value="1"/>
</dbReference>
<proteinExistence type="predicted"/>
<evidence type="ECO:0000313" key="8">
    <source>
        <dbReference type="Proteomes" id="UP001224775"/>
    </source>
</evidence>
<sequence>MLDLVGIPVIARTRPIGGTLTLAGEVVLRGLSGGESKRLALACAFAMKPKFIFLDEITSGLDLDSENAVVVIDLVKQLCINTNVAAVVVIHQPSYEVFSHFDRFVMFVRENACFPTSLTASHPGRAFSEKYLLPADLLKAASEWKPDPQRVQPNVLIKSCEKRALKICSSFKPKLLSEQDYSCP</sequence>
<comment type="caution">
    <text evidence="7">The sequence shown here is derived from an EMBL/GenBank/DDBJ whole genome shotgun (WGS) entry which is preliminary data.</text>
</comment>
<evidence type="ECO:0000256" key="2">
    <source>
        <dbReference type="ARBA" id="ARBA00022448"/>
    </source>
</evidence>
<feature type="domain" description="ABC transporter" evidence="6">
    <location>
        <begin position="29"/>
        <end position="59"/>
    </location>
</feature>
<evidence type="ECO:0000256" key="4">
    <source>
        <dbReference type="ARBA" id="ARBA00022989"/>
    </source>
</evidence>
<evidence type="ECO:0000313" key="7">
    <source>
        <dbReference type="EMBL" id="KAK1737887.1"/>
    </source>
</evidence>
<dbReference type="GO" id="GO:0005524">
    <property type="term" value="F:ATP binding"/>
    <property type="evidence" value="ECO:0007669"/>
    <property type="project" value="InterPro"/>
</dbReference>
<dbReference type="AlphaFoldDB" id="A0AAD8Y2M9"/>
<dbReference type="Pfam" id="PF00005">
    <property type="entry name" value="ABC_tran"/>
    <property type="match status" value="1"/>
</dbReference>
<dbReference type="SUPFAM" id="SSF52540">
    <property type="entry name" value="P-loop containing nucleoside triphosphate hydrolases"/>
    <property type="match status" value="1"/>
</dbReference>
<dbReference type="Gene3D" id="3.40.50.300">
    <property type="entry name" value="P-loop containing nucleotide triphosphate hydrolases"/>
    <property type="match status" value="1"/>
</dbReference>
<protein>
    <recommendedName>
        <fullName evidence="6">ABC transporter domain-containing protein</fullName>
    </recommendedName>
</protein>